<gene>
    <name evidence="10" type="ORF">NSO95_01505</name>
</gene>
<dbReference type="RefSeq" id="WP_257594370.1">
    <property type="nucleotide sequence ID" value="NZ_JANKHH010000001.1"/>
</dbReference>
<evidence type="ECO:0000256" key="2">
    <source>
        <dbReference type="ARBA" id="ARBA00007656"/>
    </source>
</evidence>
<keyword evidence="11" id="KW-1185">Reference proteome</keyword>
<feature type="domain" description="PpiC" evidence="9">
    <location>
        <begin position="116"/>
        <end position="232"/>
    </location>
</feature>
<proteinExistence type="inferred from homology"/>
<evidence type="ECO:0000256" key="3">
    <source>
        <dbReference type="ARBA" id="ARBA00013194"/>
    </source>
</evidence>
<dbReference type="InterPro" id="IPR050245">
    <property type="entry name" value="PrsA_foldase"/>
</dbReference>
<evidence type="ECO:0000256" key="1">
    <source>
        <dbReference type="ARBA" id="ARBA00000971"/>
    </source>
</evidence>
<dbReference type="InterPro" id="IPR000297">
    <property type="entry name" value="PPIase_PpiC"/>
</dbReference>
<name>A0ABT1XLS6_9SPHN</name>
<dbReference type="PANTHER" id="PTHR47245:SF2">
    <property type="entry name" value="PEPTIDYL-PROLYL CIS-TRANS ISOMERASE HP_0175-RELATED"/>
    <property type="match status" value="1"/>
</dbReference>
<dbReference type="EMBL" id="JANKHH010000001">
    <property type="protein sequence ID" value="MCR2832609.1"/>
    <property type="molecule type" value="Genomic_DNA"/>
</dbReference>
<protein>
    <recommendedName>
        <fullName evidence="4">Parvulin-like PPIase</fullName>
        <ecNumber evidence="3">5.2.1.8</ecNumber>
    </recommendedName>
    <alternativeName>
        <fullName evidence="6">Peptidyl-prolyl cis-trans isomerase plp</fullName>
    </alternativeName>
    <alternativeName>
        <fullName evidence="7">Rotamase plp</fullName>
    </alternativeName>
</protein>
<evidence type="ECO:0000256" key="5">
    <source>
        <dbReference type="ARBA" id="ARBA00023110"/>
    </source>
</evidence>
<dbReference type="InterPro" id="IPR046357">
    <property type="entry name" value="PPIase_dom_sf"/>
</dbReference>
<accession>A0ABT1XLS6</accession>
<evidence type="ECO:0000256" key="7">
    <source>
        <dbReference type="ARBA" id="ARBA00031484"/>
    </source>
</evidence>
<comment type="caution">
    <text evidence="10">The sequence shown here is derived from an EMBL/GenBank/DDBJ whole genome shotgun (WGS) entry which is preliminary data.</text>
</comment>
<keyword evidence="5" id="KW-0697">Rotamase</keyword>
<keyword evidence="8" id="KW-0812">Transmembrane</keyword>
<evidence type="ECO:0000313" key="11">
    <source>
        <dbReference type="Proteomes" id="UP001206067"/>
    </source>
</evidence>
<dbReference type="EC" id="5.2.1.8" evidence="3"/>
<evidence type="ECO:0000256" key="4">
    <source>
        <dbReference type="ARBA" id="ARBA00018370"/>
    </source>
</evidence>
<evidence type="ECO:0000256" key="8">
    <source>
        <dbReference type="SAM" id="Phobius"/>
    </source>
</evidence>
<dbReference type="Pfam" id="PF13145">
    <property type="entry name" value="Rotamase_2"/>
    <property type="match status" value="1"/>
</dbReference>
<dbReference type="Proteomes" id="UP001206067">
    <property type="component" value="Unassembled WGS sequence"/>
</dbReference>
<keyword evidence="8" id="KW-1133">Transmembrane helix</keyword>
<reference evidence="10 11" key="1">
    <citation type="submission" date="2022-08" db="EMBL/GenBank/DDBJ databases">
        <title>Polyphasic taxonomy analysis of Qipengyuania sp.RS5-5.</title>
        <authorList>
            <person name="Xamxidin M."/>
            <person name="Wu M."/>
        </authorList>
    </citation>
    <scope>NUCLEOTIDE SEQUENCE [LARGE SCALE GENOMIC DNA]</scope>
    <source>
        <strain evidence="10 11">RS5-5</strain>
    </source>
</reference>
<comment type="similarity">
    <text evidence="2">Belongs to the PpiC/parvulin rotamase family.</text>
</comment>
<keyword evidence="10" id="KW-0413">Isomerase</keyword>
<dbReference type="PANTHER" id="PTHR47245">
    <property type="entry name" value="PEPTIDYLPROLYL ISOMERASE"/>
    <property type="match status" value="1"/>
</dbReference>
<evidence type="ECO:0000313" key="10">
    <source>
        <dbReference type="EMBL" id="MCR2832609.1"/>
    </source>
</evidence>
<keyword evidence="8" id="KW-0472">Membrane</keyword>
<comment type="catalytic activity">
    <reaction evidence="1">
        <text>[protein]-peptidylproline (omega=180) = [protein]-peptidylproline (omega=0)</text>
        <dbReference type="Rhea" id="RHEA:16237"/>
        <dbReference type="Rhea" id="RHEA-COMP:10747"/>
        <dbReference type="Rhea" id="RHEA-COMP:10748"/>
        <dbReference type="ChEBI" id="CHEBI:83833"/>
        <dbReference type="ChEBI" id="CHEBI:83834"/>
        <dbReference type="EC" id="5.2.1.8"/>
    </reaction>
</comment>
<feature type="transmembrane region" description="Helical" evidence="8">
    <location>
        <begin position="12"/>
        <end position="29"/>
    </location>
</feature>
<dbReference type="GO" id="GO:0016853">
    <property type="term" value="F:isomerase activity"/>
    <property type="evidence" value="ECO:0007669"/>
    <property type="project" value="UniProtKB-KW"/>
</dbReference>
<organism evidence="10 11">
    <name type="scientific">Parerythrobacter lacustris</name>
    <dbReference type="NCBI Taxonomy" id="2969984"/>
    <lineage>
        <taxon>Bacteria</taxon>
        <taxon>Pseudomonadati</taxon>
        <taxon>Pseudomonadota</taxon>
        <taxon>Alphaproteobacteria</taxon>
        <taxon>Sphingomonadales</taxon>
        <taxon>Erythrobacteraceae</taxon>
        <taxon>Parerythrobacter</taxon>
    </lineage>
</organism>
<evidence type="ECO:0000259" key="9">
    <source>
        <dbReference type="Pfam" id="PF13145"/>
    </source>
</evidence>
<sequence>MTLPGWTKEPLVHFLAAGGLLFALFAWIGEPVDPASRSIVVGKEEQARIALQWELTNGRPPTDAELAAQIDRFVRDEVLYREALRMGLDRDDAVVRQRMASKMDYLAASAAETAKPDDSVLQDWLERHPTRFTDDARFGFEQLYFAERGTAEAALAAGGQIRGEAISLPVEERNAPRSEVSARFGEEFVAALDRLEPGPKWQGPVQSGFGWHLVRLTEKRAGEVPPLAEVRQQVENDWRSATAEARREEGYRILRDGYDVQIEK</sequence>
<evidence type="ECO:0000256" key="6">
    <source>
        <dbReference type="ARBA" id="ARBA00030642"/>
    </source>
</evidence>
<dbReference type="Gene3D" id="3.10.50.40">
    <property type="match status" value="1"/>
</dbReference>